<dbReference type="EMBL" id="JARPTC010000022">
    <property type="protein sequence ID" value="MDO7788601.1"/>
    <property type="molecule type" value="Genomic_DNA"/>
</dbReference>
<dbReference type="InterPro" id="IPR017939">
    <property type="entry name" value="G-Glutamylcylcotransferase"/>
</dbReference>
<dbReference type="SUPFAM" id="SSF110857">
    <property type="entry name" value="Gamma-glutamyl cyclotransferase-like"/>
    <property type="match status" value="1"/>
</dbReference>
<feature type="binding site" evidence="2">
    <location>
        <position position="208"/>
    </location>
    <ligand>
        <name>substrate</name>
    </ligand>
</feature>
<organism evidence="3 4">
    <name type="scientific">Desulforamulus aquiferis</name>
    <dbReference type="NCBI Taxonomy" id="1397668"/>
    <lineage>
        <taxon>Bacteria</taxon>
        <taxon>Bacillati</taxon>
        <taxon>Bacillota</taxon>
        <taxon>Clostridia</taxon>
        <taxon>Eubacteriales</taxon>
        <taxon>Peptococcaceae</taxon>
        <taxon>Desulforamulus</taxon>
    </lineage>
</organism>
<keyword evidence="4" id="KW-1185">Reference proteome</keyword>
<dbReference type="InterPro" id="IPR013024">
    <property type="entry name" value="GGCT-like"/>
</dbReference>
<dbReference type="Gene3D" id="3.10.490.10">
    <property type="entry name" value="Gamma-glutamyl cyclotransferase-like"/>
    <property type="match status" value="1"/>
</dbReference>
<dbReference type="AlphaFoldDB" id="A0AAW7ZHZ1"/>
<keyword evidence="1" id="KW-0456">Lyase</keyword>
<name>A0AAW7ZHZ1_9FIRM</name>
<dbReference type="Pfam" id="PF13772">
    <property type="entry name" value="AIG2_2"/>
    <property type="match status" value="1"/>
</dbReference>
<evidence type="ECO:0000313" key="3">
    <source>
        <dbReference type="EMBL" id="MDO7788601.1"/>
    </source>
</evidence>
<dbReference type="PANTHER" id="PTHR12935">
    <property type="entry name" value="GAMMA-GLUTAMYLCYCLOTRANSFERASE"/>
    <property type="match status" value="1"/>
</dbReference>
<dbReference type="Proteomes" id="UP001172911">
    <property type="component" value="Unassembled WGS sequence"/>
</dbReference>
<gene>
    <name evidence="3" type="ORF">P6N53_15340</name>
</gene>
<comment type="caution">
    <text evidence="3">The sequence shown here is derived from an EMBL/GenBank/DDBJ whole genome shotgun (WGS) entry which is preliminary data.</text>
</comment>
<protein>
    <submittedName>
        <fullName evidence="3">Gamma-glutamylcyclotransferase</fullName>
    </submittedName>
</protein>
<dbReference type="PANTHER" id="PTHR12935:SF0">
    <property type="entry name" value="GAMMA-GLUTAMYLCYCLOTRANSFERASE"/>
    <property type="match status" value="1"/>
</dbReference>
<dbReference type="RefSeq" id="WP_304544679.1">
    <property type="nucleotide sequence ID" value="NZ_JARPTC010000022.1"/>
</dbReference>
<proteinExistence type="predicted"/>
<evidence type="ECO:0000313" key="4">
    <source>
        <dbReference type="Proteomes" id="UP001172911"/>
    </source>
</evidence>
<reference evidence="3" key="2">
    <citation type="submission" date="2023-03" db="EMBL/GenBank/DDBJ databases">
        <authorList>
            <person name="Zhang Z."/>
        </authorList>
    </citation>
    <scope>NUCLEOTIDE SEQUENCE</scope>
    <source>
        <strain evidence="3">DSA</strain>
    </source>
</reference>
<dbReference type="CDD" id="cd06661">
    <property type="entry name" value="GGCT_like"/>
    <property type="match status" value="1"/>
</dbReference>
<accession>A0AAW7ZHZ1</accession>
<dbReference type="GO" id="GO:0003839">
    <property type="term" value="F:gamma-glutamylcyclotransferase activity"/>
    <property type="evidence" value="ECO:0007669"/>
    <property type="project" value="InterPro"/>
</dbReference>
<evidence type="ECO:0000256" key="1">
    <source>
        <dbReference type="ARBA" id="ARBA00023239"/>
    </source>
</evidence>
<reference evidence="3" key="1">
    <citation type="journal article" date="2023" name="J. Hazard. Mater.">
        <title>Anaerobic biodegradation of pyrene and benzo[a]pyrene by a new sulfate-reducing Desulforamulus aquiferis strain DSA.</title>
        <authorList>
            <person name="Zhang Z."/>
            <person name="Sun J."/>
            <person name="Gong X."/>
            <person name="Wang C."/>
            <person name="Wang H."/>
        </authorList>
    </citation>
    <scope>NUCLEOTIDE SEQUENCE</scope>
    <source>
        <strain evidence="3">DSA</strain>
    </source>
</reference>
<sequence>MPDIDRPITILSIIREADNAPSFQTIVNRGNLNAEELPEVIESLKKQGLIFSLDEDAGKPLTLCRFLTPKEAQKAVDQMVADYLIELAGEGRLYFAYGANLNPDRMYQERCPGSHFLCRAVLEGYRLVFNRQTKQGGGIAGVERSPGDQVWGIIYCLPPGGNEILDGNQNRSEEYRKVRTVVKSSFGPLCCDSYRTIPEGSFLPGRRYLEKMSSGAQFFGLPQQYLRWLVSLPLSN</sequence>
<dbReference type="InterPro" id="IPR036568">
    <property type="entry name" value="GGCT-like_sf"/>
</dbReference>
<evidence type="ECO:0000256" key="2">
    <source>
        <dbReference type="PIRSR" id="PIRSR617939-2"/>
    </source>
</evidence>